<dbReference type="Proteomes" id="UP000006671">
    <property type="component" value="Unassembled WGS sequence"/>
</dbReference>
<dbReference type="KEGG" id="ngr:NAEGRDRAFT_34269"/>
<dbReference type="SUPFAM" id="SSF52833">
    <property type="entry name" value="Thioredoxin-like"/>
    <property type="match status" value="1"/>
</dbReference>
<dbReference type="Pfam" id="PF00085">
    <property type="entry name" value="Thioredoxin"/>
    <property type="match status" value="1"/>
</dbReference>
<dbReference type="RefSeq" id="XP_002676278.1">
    <property type="nucleotide sequence ID" value="XM_002676232.1"/>
</dbReference>
<dbReference type="Gene3D" id="3.40.30.10">
    <property type="entry name" value="Glutaredoxin"/>
    <property type="match status" value="1"/>
</dbReference>
<sequence>MGKAVPITEEKDFRAIFSSKENAIIYFTATWCGPCKMVSPQFGKLSNLNSKFKFYKLDNDEMLDIFRECKVTSIPYFKKVVAGEIVDDLLTVDPDILSNWVLKE</sequence>
<organism evidence="3">
    <name type="scientific">Naegleria gruberi</name>
    <name type="common">Amoeba</name>
    <dbReference type="NCBI Taxonomy" id="5762"/>
    <lineage>
        <taxon>Eukaryota</taxon>
        <taxon>Discoba</taxon>
        <taxon>Heterolobosea</taxon>
        <taxon>Tetramitia</taxon>
        <taxon>Eutetramitia</taxon>
        <taxon>Vahlkampfiidae</taxon>
        <taxon>Naegleria</taxon>
    </lineage>
</organism>
<dbReference type="OrthoDB" id="2121326at2759"/>
<dbReference type="PROSITE" id="PS51352">
    <property type="entry name" value="THIOREDOXIN_2"/>
    <property type="match status" value="1"/>
</dbReference>
<dbReference type="PROSITE" id="PS00194">
    <property type="entry name" value="THIOREDOXIN_1"/>
    <property type="match status" value="1"/>
</dbReference>
<dbReference type="InParanoid" id="D2VI58"/>
<dbReference type="InterPro" id="IPR017937">
    <property type="entry name" value="Thioredoxin_CS"/>
</dbReference>
<dbReference type="InterPro" id="IPR013766">
    <property type="entry name" value="Thioredoxin_domain"/>
</dbReference>
<dbReference type="InterPro" id="IPR036249">
    <property type="entry name" value="Thioredoxin-like_sf"/>
</dbReference>
<dbReference type="EMBL" id="GG738873">
    <property type="protein sequence ID" value="EFC43534.1"/>
    <property type="molecule type" value="Genomic_DNA"/>
</dbReference>
<feature type="domain" description="Thioredoxin" evidence="1">
    <location>
        <begin position="1"/>
        <end position="104"/>
    </location>
</feature>
<reference evidence="2 3" key="1">
    <citation type="journal article" date="2010" name="Cell">
        <title>The genome of Naegleria gruberi illuminates early eukaryotic versatility.</title>
        <authorList>
            <person name="Fritz-Laylin L.K."/>
            <person name="Prochnik S.E."/>
            <person name="Ginger M.L."/>
            <person name="Dacks J.B."/>
            <person name="Carpenter M.L."/>
            <person name="Field M.C."/>
            <person name="Kuo A."/>
            <person name="Paredez A."/>
            <person name="Chapman J."/>
            <person name="Pham J."/>
            <person name="Shu S."/>
            <person name="Neupane R."/>
            <person name="Cipriano M."/>
            <person name="Mancuso J."/>
            <person name="Tu H."/>
            <person name="Salamov A."/>
            <person name="Lindquist E."/>
            <person name="Shapiro H."/>
            <person name="Lucas S."/>
            <person name="Grigoriev I.V."/>
            <person name="Cande W.Z."/>
            <person name="Fulton C."/>
            <person name="Rokhsar D.S."/>
            <person name="Dawson S.C."/>
        </authorList>
    </citation>
    <scope>NUCLEOTIDE SEQUENCE [LARGE SCALE GENOMIC DNA]</scope>
    <source>
        <strain evidence="2 3">NEG-M</strain>
    </source>
</reference>
<dbReference type="InterPro" id="IPR050620">
    <property type="entry name" value="Thioredoxin_H-type-like"/>
</dbReference>
<dbReference type="STRING" id="5762.D2VI58"/>
<name>D2VI58_NAEGR</name>
<keyword evidence="3" id="KW-1185">Reference proteome</keyword>
<evidence type="ECO:0000313" key="2">
    <source>
        <dbReference type="EMBL" id="EFC43534.1"/>
    </source>
</evidence>
<protein>
    <submittedName>
        <fullName evidence="2">Predicted protein</fullName>
    </submittedName>
</protein>
<dbReference type="eggNOG" id="KOG0907">
    <property type="taxonomic scope" value="Eukaryota"/>
</dbReference>
<accession>D2VI58</accession>
<dbReference type="PANTHER" id="PTHR10438">
    <property type="entry name" value="THIOREDOXIN"/>
    <property type="match status" value="1"/>
</dbReference>
<dbReference type="CDD" id="cd02947">
    <property type="entry name" value="TRX_family"/>
    <property type="match status" value="1"/>
</dbReference>
<dbReference type="VEuPathDB" id="AmoebaDB:NAEGRDRAFT_34269"/>
<dbReference type="GeneID" id="8853414"/>
<evidence type="ECO:0000259" key="1">
    <source>
        <dbReference type="PROSITE" id="PS51352"/>
    </source>
</evidence>
<dbReference type="AlphaFoldDB" id="D2VI58"/>
<evidence type="ECO:0000313" key="3">
    <source>
        <dbReference type="Proteomes" id="UP000006671"/>
    </source>
</evidence>
<dbReference type="OMA" id="DIFRECK"/>
<gene>
    <name evidence="2" type="ORF">NAEGRDRAFT_34269</name>
</gene>
<proteinExistence type="predicted"/>
<dbReference type="PANTHER" id="PTHR10438:SF463">
    <property type="entry name" value="THIOREDOXIN"/>
    <property type="match status" value="1"/>
</dbReference>